<dbReference type="AlphaFoldDB" id="A0A6G1JPI4"/>
<gene>
    <name evidence="1" type="ORF">K504DRAFT_509042</name>
</gene>
<proteinExistence type="predicted"/>
<evidence type="ECO:0000313" key="2">
    <source>
        <dbReference type="Proteomes" id="UP000799428"/>
    </source>
</evidence>
<dbReference type="Proteomes" id="UP000799428">
    <property type="component" value="Unassembled WGS sequence"/>
</dbReference>
<evidence type="ECO:0000313" key="1">
    <source>
        <dbReference type="EMBL" id="KAF2702410.1"/>
    </source>
</evidence>
<protein>
    <submittedName>
        <fullName evidence="1">Uncharacterized protein</fullName>
    </submittedName>
</protein>
<sequence>MLQYLKDTVKSIVLVYQHTVDATPRRAQIRGLNLWHSLLLAKVFTFFLRVYVKNLPRPLTLETTQRQEGAWAAVQQHLVNCNGTYPAVDPTYARSKLNAFKRLCDEFWLSLIKQTLVASDFEFALVTALAFIAGEAVRQRKGAGEAETKEGASDKWNAWIYRYLTTDQVRYGETLDAVIWRHGNTVTIGDVLTMFGEYAAIVWQV</sequence>
<reference evidence="1" key="1">
    <citation type="journal article" date="2020" name="Stud. Mycol.">
        <title>101 Dothideomycetes genomes: a test case for predicting lifestyles and emergence of pathogens.</title>
        <authorList>
            <person name="Haridas S."/>
            <person name="Albert R."/>
            <person name="Binder M."/>
            <person name="Bloem J."/>
            <person name="Labutti K."/>
            <person name="Salamov A."/>
            <person name="Andreopoulos B."/>
            <person name="Baker S."/>
            <person name="Barry K."/>
            <person name="Bills G."/>
            <person name="Bluhm B."/>
            <person name="Cannon C."/>
            <person name="Castanera R."/>
            <person name="Culley D."/>
            <person name="Daum C."/>
            <person name="Ezra D."/>
            <person name="Gonzalez J."/>
            <person name="Henrissat B."/>
            <person name="Kuo A."/>
            <person name="Liang C."/>
            <person name="Lipzen A."/>
            <person name="Lutzoni F."/>
            <person name="Magnuson J."/>
            <person name="Mondo S."/>
            <person name="Nolan M."/>
            <person name="Ohm R."/>
            <person name="Pangilinan J."/>
            <person name="Park H.-J."/>
            <person name="Ramirez L."/>
            <person name="Alfaro M."/>
            <person name="Sun H."/>
            <person name="Tritt A."/>
            <person name="Yoshinaga Y."/>
            <person name="Zwiers L.-H."/>
            <person name="Turgeon B."/>
            <person name="Goodwin S."/>
            <person name="Spatafora J."/>
            <person name="Crous P."/>
            <person name="Grigoriev I."/>
        </authorList>
    </citation>
    <scope>NUCLEOTIDE SEQUENCE</scope>
    <source>
        <strain evidence="1">CBS 279.74</strain>
    </source>
</reference>
<keyword evidence="2" id="KW-1185">Reference proteome</keyword>
<name>A0A6G1JPI4_9PLEO</name>
<organism evidence="1 2">
    <name type="scientific">Pleomassaria siparia CBS 279.74</name>
    <dbReference type="NCBI Taxonomy" id="1314801"/>
    <lineage>
        <taxon>Eukaryota</taxon>
        <taxon>Fungi</taxon>
        <taxon>Dikarya</taxon>
        <taxon>Ascomycota</taxon>
        <taxon>Pezizomycotina</taxon>
        <taxon>Dothideomycetes</taxon>
        <taxon>Pleosporomycetidae</taxon>
        <taxon>Pleosporales</taxon>
        <taxon>Pleomassariaceae</taxon>
        <taxon>Pleomassaria</taxon>
    </lineage>
</organism>
<dbReference type="EMBL" id="MU005844">
    <property type="protein sequence ID" value="KAF2702410.1"/>
    <property type="molecule type" value="Genomic_DNA"/>
</dbReference>
<accession>A0A6G1JPI4</accession>